<dbReference type="InterPro" id="IPR036852">
    <property type="entry name" value="Peptidase_S8/S53_dom_sf"/>
</dbReference>
<dbReference type="PROSITE" id="PS00137">
    <property type="entry name" value="SUBTILASE_HIS"/>
    <property type="match status" value="1"/>
</dbReference>
<dbReference type="KEGG" id="cef:CE0578"/>
<feature type="active site" description="Charge relay system" evidence="10">
    <location>
        <position position="326"/>
    </location>
</feature>
<evidence type="ECO:0000313" key="14">
    <source>
        <dbReference type="EMBL" id="BAC17388.1"/>
    </source>
</evidence>
<dbReference type="AlphaFoldDB" id="Q8CWF1"/>
<dbReference type="InterPro" id="IPR023827">
    <property type="entry name" value="Peptidase_S8_Asp-AS"/>
</dbReference>
<dbReference type="Pfam" id="PF00082">
    <property type="entry name" value="Peptidase_S8"/>
    <property type="match status" value="1"/>
</dbReference>
<dbReference type="GO" id="GO:0006508">
    <property type="term" value="P:proteolysis"/>
    <property type="evidence" value="ECO:0007669"/>
    <property type="project" value="UniProtKB-KW"/>
</dbReference>
<dbReference type="PROSITE" id="PS00138">
    <property type="entry name" value="SUBTILASE_SER"/>
    <property type="match status" value="1"/>
</dbReference>
<comment type="subcellular location">
    <subcellularLocation>
        <location evidence="1">Cell membrane</location>
        <topology evidence="1">Single-pass membrane protein</topology>
    </subcellularLocation>
</comment>
<sequence>MRALMGPQLPPLRPRRLPVCSMILTMVVLLGAPGPGTAPPPARAQDARPGVVEPMDCPAVSPVDPTLHPMDEDLAVSLDRAHRIATGHDVTVAVIDTGVSPHPRLPGIHPGGDLVGAHQQEGIPGELIDCDGHGTIVAGIIAMRPDHGSGWPYDGTGDNHIGIAPAANLIAIKQTSAFVRHSGDTGVGTLGTLADSIHRALDQGAHIINISVVSCIPATHEHPGAIHPLDEALWRAEHQGVVVVAAAGNVGQDCPEGSTVYPAHAETVLAVSARFDSHTIASYSVAADQQLLSAQGLIPTGLSPRGDGFVSGVLTQSGPSPFEGTSFAAPVVSGTAALIRQRHPHASPAEIRTRILASVDPARGAVDPYRALTMEPAPGPVPAREVHISAPAPPDDSARRNAVAVLAMVTAVVTAIAVTAGRWWGSRQRLKPSHSMNSSAQGRVP</sequence>
<dbReference type="InterPro" id="IPR022398">
    <property type="entry name" value="Peptidase_S8_His-AS"/>
</dbReference>
<evidence type="ECO:0000256" key="2">
    <source>
        <dbReference type="ARBA" id="ARBA00011073"/>
    </source>
</evidence>
<dbReference type="PROSITE" id="PS51892">
    <property type="entry name" value="SUBTILASE"/>
    <property type="match status" value="1"/>
</dbReference>
<evidence type="ECO:0000256" key="12">
    <source>
        <dbReference type="SAM" id="Phobius"/>
    </source>
</evidence>
<dbReference type="PANTHER" id="PTHR43806:SF11">
    <property type="entry name" value="CEREVISIN-RELATED"/>
    <property type="match status" value="1"/>
</dbReference>
<dbReference type="InterPro" id="IPR023828">
    <property type="entry name" value="Peptidase_S8_Ser-AS"/>
</dbReference>
<accession>Q8CWF1</accession>
<dbReference type="HOGENOM" id="CLU_011263_13_4_11"/>
<evidence type="ECO:0000259" key="13">
    <source>
        <dbReference type="Pfam" id="PF00082"/>
    </source>
</evidence>
<dbReference type="GO" id="GO:0004252">
    <property type="term" value="F:serine-type endopeptidase activity"/>
    <property type="evidence" value="ECO:0007669"/>
    <property type="project" value="UniProtKB-UniRule"/>
</dbReference>
<keyword evidence="6 10" id="KW-0378">Hydrolase</keyword>
<dbReference type="eggNOG" id="COG1404">
    <property type="taxonomic scope" value="Bacteria"/>
</dbReference>
<reference evidence="14 15" key="1">
    <citation type="journal article" date="2003" name="Genome Res.">
        <title>Comparative complete genome sequence analysis of the amino acid replacements responsible for the thermostability of Corynebacterium efficiens.</title>
        <authorList>
            <person name="Nishio Y."/>
            <person name="Nakamura Y."/>
            <person name="Kawarabayasi Y."/>
            <person name="Usuda Y."/>
            <person name="Kimura E."/>
            <person name="Sugimoto S."/>
            <person name="Matsui K."/>
            <person name="Yamagishi A."/>
            <person name="Kikuchi H."/>
            <person name="Ikeo K."/>
            <person name="Gojobori T."/>
        </authorList>
    </citation>
    <scope>NUCLEOTIDE SEQUENCE [LARGE SCALE GENOMIC DNA]</scope>
    <source>
        <strain evidence="15">DSM 44549 / YS-314 / AJ 12310 / JCM 11189 / NBRC 100395</strain>
    </source>
</reference>
<dbReference type="MEROPS" id="S08.A60"/>
<evidence type="ECO:0000256" key="3">
    <source>
        <dbReference type="ARBA" id="ARBA00022475"/>
    </source>
</evidence>
<evidence type="ECO:0000256" key="5">
    <source>
        <dbReference type="ARBA" id="ARBA00022692"/>
    </source>
</evidence>
<evidence type="ECO:0000256" key="6">
    <source>
        <dbReference type="ARBA" id="ARBA00022801"/>
    </source>
</evidence>
<keyword evidence="4 10" id="KW-0645">Protease</keyword>
<evidence type="ECO:0000256" key="11">
    <source>
        <dbReference type="RuleBase" id="RU003355"/>
    </source>
</evidence>
<feature type="transmembrane region" description="Helical" evidence="12">
    <location>
        <begin position="402"/>
        <end position="424"/>
    </location>
</feature>
<evidence type="ECO:0000256" key="10">
    <source>
        <dbReference type="PROSITE-ProRule" id="PRU01240"/>
    </source>
</evidence>
<dbReference type="Proteomes" id="UP000001409">
    <property type="component" value="Chromosome"/>
</dbReference>
<keyword evidence="15" id="KW-1185">Reference proteome</keyword>
<dbReference type="GO" id="GO:0005886">
    <property type="term" value="C:plasma membrane"/>
    <property type="evidence" value="ECO:0007669"/>
    <property type="project" value="UniProtKB-SubCell"/>
</dbReference>
<evidence type="ECO:0000256" key="7">
    <source>
        <dbReference type="ARBA" id="ARBA00022825"/>
    </source>
</evidence>
<dbReference type="NCBIfam" id="TIGR03921">
    <property type="entry name" value="T7SS_mycosin"/>
    <property type="match status" value="1"/>
</dbReference>
<evidence type="ECO:0000256" key="4">
    <source>
        <dbReference type="ARBA" id="ARBA00022670"/>
    </source>
</evidence>
<feature type="domain" description="Peptidase S8/S53" evidence="13">
    <location>
        <begin position="87"/>
        <end position="359"/>
    </location>
</feature>
<comment type="similarity">
    <text evidence="2 10 11">Belongs to the peptidase S8 family.</text>
</comment>
<keyword evidence="5 12" id="KW-0812">Transmembrane</keyword>
<dbReference type="CDD" id="cd00306">
    <property type="entry name" value="Peptidases_S8_S53"/>
    <property type="match status" value="1"/>
</dbReference>
<dbReference type="InterPro" id="IPR015500">
    <property type="entry name" value="Peptidase_S8_subtilisin-rel"/>
</dbReference>
<name>Q8CWF1_COREF</name>
<keyword evidence="7 10" id="KW-0720">Serine protease</keyword>
<dbReference type="InterPro" id="IPR000209">
    <property type="entry name" value="Peptidase_S8/S53_dom"/>
</dbReference>
<dbReference type="EMBL" id="BA000035">
    <property type="protein sequence ID" value="BAC17388.1"/>
    <property type="molecule type" value="Genomic_DNA"/>
</dbReference>
<dbReference type="InterPro" id="IPR050131">
    <property type="entry name" value="Peptidase_S8_subtilisin-like"/>
</dbReference>
<feature type="active site" description="Charge relay system" evidence="10">
    <location>
        <position position="133"/>
    </location>
</feature>
<protein>
    <submittedName>
        <fullName evidence="14">Putative serine proteinase</fullName>
    </submittedName>
</protein>
<evidence type="ECO:0000256" key="8">
    <source>
        <dbReference type="ARBA" id="ARBA00022989"/>
    </source>
</evidence>
<dbReference type="PROSITE" id="PS00136">
    <property type="entry name" value="SUBTILASE_ASP"/>
    <property type="match status" value="1"/>
</dbReference>
<feature type="active site" description="Charge relay system" evidence="10">
    <location>
        <position position="96"/>
    </location>
</feature>
<keyword evidence="9 12" id="KW-0472">Membrane</keyword>
<organism evidence="14 15">
    <name type="scientific">Corynebacterium efficiens (strain DSM 44549 / YS-314 / AJ 12310 / JCM 11189 / NBRC 100395)</name>
    <dbReference type="NCBI Taxonomy" id="196164"/>
    <lineage>
        <taxon>Bacteria</taxon>
        <taxon>Bacillati</taxon>
        <taxon>Actinomycetota</taxon>
        <taxon>Actinomycetes</taxon>
        <taxon>Mycobacteriales</taxon>
        <taxon>Corynebacteriaceae</taxon>
        <taxon>Corynebacterium</taxon>
    </lineage>
</organism>
<proteinExistence type="inferred from homology"/>
<evidence type="ECO:0000313" key="15">
    <source>
        <dbReference type="Proteomes" id="UP000001409"/>
    </source>
</evidence>
<keyword evidence="8 12" id="KW-1133">Transmembrane helix</keyword>
<dbReference type="Gene3D" id="3.40.50.200">
    <property type="entry name" value="Peptidase S8/S53 domain"/>
    <property type="match status" value="1"/>
</dbReference>
<dbReference type="InterPro" id="IPR023834">
    <property type="entry name" value="T7SS_pept_S8A_mycosin"/>
</dbReference>
<dbReference type="STRING" id="196164.gene:10740980"/>
<dbReference type="SUPFAM" id="SSF52743">
    <property type="entry name" value="Subtilisin-like"/>
    <property type="match status" value="1"/>
</dbReference>
<keyword evidence="3" id="KW-1003">Cell membrane</keyword>
<evidence type="ECO:0000256" key="1">
    <source>
        <dbReference type="ARBA" id="ARBA00004162"/>
    </source>
</evidence>
<dbReference type="PRINTS" id="PR00723">
    <property type="entry name" value="SUBTILISIN"/>
</dbReference>
<dbReference type="PANTHER" id="PTHR43806">
    <property type="entry name" value="PEPTIDASE S8"/>
    <property type="match status" value="1"/>
</dbReference>
<evidence type="ECO:0000256" key="9">
    <source>
        <dbReference type="ARBA" id="ARBA00023136"/>
    </source>
</evidence>